<feature type="transmembrane region" description="Helical" evidence="1">
    <location>
        <begin position="244"/>
        <end position="262"/>
    </location>
</feature>
<comment type="caution">
    <text evidence="3">The sequence shown here is derived from an EMBL/GenBank/DDBJ whole genome shotgun (WGS) entry which is preliminary data.</text>
</comment>
<dbReference type="Pfam" id="PF03596">
    <property type="entry name" value="Cad"/>
    <property type="match status" value="2"/>
</dbReference>
<gene>
    <name evidence="3" type="ORF">JBS370_LOCUS33063</name>
    <name evidence="2" type="ORF">ZHD862_LOCUS4191</name>
</gene>
<reference evidence="3" key="1">
    <citation type="submission" date="2021-02" db="EMBL/GenBank/DDBJ databases">
        <authorList>
            <person name="Nowell W R."/>
        </authorList>
    </citation>
    <scope>NUCLEOTIDE SEQUENCE</scope>
</reference>
<dbReference type="Proteomes" id="UP000663864">
    <property type="component" value="Unassembled WGS sequence"/>
</dbReference>
<name>A0A819X5B1_9BILA</name>
<dbReference type="Proteomes" id="UP000663836">
    <property type="component" value="Unassembled WGS sequence"/>
</dbReference>
<protein>
    <recommendedName>
        <fullName evidence="5">Cadmium resistance transporter</fullName>
    </recommendedName>
</protein>
<keyword evidence="1" id="KW-0472">Membrane</keyword>
<feature type="transmembrane region" description="Helical" evidence="1">
    <location>
        <begin position="96"/>
        <end position="113"/>
    </location>
</feature>
<dbReference type="AlphaFoldDB" id="A0A819X5B1"/>
<dbReference type="InterPro" id="IPR004676">
    <property type="entry name" value="Cd-R_transporter"/>
</dbReference>
<feature type="transmembrane region" description="Helical" evidence="1">
    <location>
        <begin position="210"/>
        <end position="232"/>
    </location>
</feature>
<organism evidence="3 4">
    <name type="scientific">Rotaria sordida</name>
    <dbReference type="NCBI Taxonomy" id="392033"/>
    <lineage>
        <taxon>Eukaryota</taxon>
        <taxon>Metazoa</taxon>
        <taxon>Spiralia</taxon>
        <taxon>Gnathifera</taxon>
        <taxon>Rotifera</taxon>
        <taxon>Eurotatoria</taxon>
        <taxon>Bdelloidea</taxon>
        <taxon>Philodinida</taxon>
        <taxon>Philodinidae</taxon>
        <taxon>Rotaria</taxon>
    </lineage>
</organism>
<accession>A0A819X5B1</accession>
<evidence type="ECO:0000256" key="1">
    <source>
        <dbReference type="SAM" id="Phobius"/>
    </source>
</evidence>
<keyword evidence="1" id="KW-0812">Transmembrane</keyword>
<feature type="transmembrane region" description="Helical" evidence="1">
    <location>
        <begin position="72"/>
        <end position="90"/>
    </location>
</feature>
<proteinExistence type="predicted"/>
<evidence type="ECO:0000313" key="3">
    <source>
        <dbReference type="EMBL" id="CAF4131114.1"/>
    </source>
</evidence>
<evidence type="ECO:0000313" key="4">
    <source>
        <dbReference type="Proteomes" id="UP000663836"/>
    </source>
</evidence>
<sequence length="282" mass="33165">MNQTYLYRFRLSTWEMDMNEKENNHLEKLIVTALISYIVTNADDLIILMNFFTEASIGNSNMKVRHIFLGQYLGFFIVLLISLIGYFISFVLSIEMLGFLGFVPIYLGLRELIKFLIDWYRNRHGTIDDILPSDPIVTVQLEIVQDQQEIKENNQRNLSKIDRIKLNLFKCFNHIFTVETLKVTSITVANSGDNIAIYTPLFAQAYRWQIIVYIIIFLLMVFIWLIISYYFINYQPILNLAQKYARYIVPIVFIAIGIYIIITSDCFPWLIKAIQTRNFQNS</sequence>
<evidence type="ECO:0008006" key="5">
    <source>
        <dbReference type="Google" id="ProtNLM"/>
    </source>
</evidence>
<keyword evidence="1" id="KW-1133">Transmembrane helix</keyword>
<dbReference type="EMBL" id="CAJOBD010009247">
    <property type="protein sequence ID" value="CAF4131114.1"/>
    <property type="molecule type" value="Genomic_DNA"/>
</dbReference>
<dbReference type="EMBL" id="CAJNOT010000098">
    <property type="protein sequence ID" value="CAF0837306.1"/>
    <property type="molecule type" value="Genomic_DNA"/>
</dbReference>
<evidence type="ECO:0000313" key="2">
    <source>
        <dbReference type="EMBL" id="CAF0837306.1"/>
    </source>
</evidence>